<proteinExistence type="predicted"/>
<name>A0A0F9I8Y2_9ZZZZ</name>
<gene>
    <name evidence="1" type="ORF">LCGC14_1608870</name>
</gene>
<organism evidence="1">
    <name type="scientific">marine sediment metagenome</name>
    <dbReference type="NCBI Taxonomy" id="412755"/>
    <lineage>
        <taxon>unclassified sequences</taxon>
        <taxon>metagenomes</taxon>
        <taxon>ecological metagenomes</taxon>
    </lineage>
</organism>
<protein>
    <submittedName>
        <fullName evidence="1">Uncharacterized protein</fullName>
    </submittedName>
</protein>
<dbReference type="EMBL" id="LAZR01013000">
    <property type="protein sequence ID" value="KKM24061.1"/>
    <property type="molecule type" value="Genomic_DNA"/>
</dbReference>
<evidence type="ECO:0000313" key="1">
    <source>
        <dbReference type="EMBL" id="KKM24061.1"/>
    </source>
</evidence>
<reference evidence="1" key="1">
    <citation type="journal article" date="2015" name="Nature">
        <title>Complex archaea that bridge the gap between prokaryotes and eukaryotes.</title>
        <authorList>
            <person name="Spang A."/>
            <person name="Saw J.H."/>
            <person name="Jorgensen S.L."/>
            <person name="Zaremba-Niedzwiedzka K."/>
            <person name="Martijn J."/>
            <person name="Lind A.E."/>
            <person name="van Eijk R."/>
            <person name="Schleper C."/>
            <person name="Guy L."/>
            <person name="Ettema T.J."/>
        </authorList>
    </citation>
    <scope>NUCLEOTIDE SEQUENCE</scope>
</reference>
<comment type="caution">
    <text evidence="1">The sequence shown here is derived from an EMBL/GenBank/DDBJ whole genome shotgun (WGS) entry which is preliminary data.</text>
</comment>
<sequence>MATNWTEKDVSKVRERQNDSCYESIIRCKKCEHIQH</sequence>
<accession>A0A0F9I8Y2</accession>
<dbReference type="AlphaFoldDB" id="A0A0F9I8Y2"/>